<dbReference type="SMART" id="SM00382">
    <property type="entry name" value="AAA"/>
    <property type="match status" value="1"/>
</dbReference>
<evidence type="ECO:0000313" key="6">
    <source>
        <dbReference type="EMBL" id="ABZ98513.1"/>
    </source>
</evidence>
<sequence length="234" mass="25934">MEEKKKENQPKFAVDVKNLKKTYRQGNLTIPILHGIHFQIPSQKLVTLMGPSGSGKSTLLNILSAIEIADEGSVKIYGNELMGASELEKTRYRREQIGIVFQFFHLFPYLTAKENASLPLLLSGKSKKYAEKKSSEILDLVGLGHRLNFTPKELSGGEKQRVSIARALVHEPKIVFGDEPTGNLDSKSSDAVLDLFKKCVSDLGITVLLVTHNEEIGKSGDINYHMLDGKISIK</sequence>
<evidence type="ECO:0000313" key="7">
    <source>
        <dbReference type="Proteomes" id="UP000001847"/>
    </source>
</evidence>
<dbReference type="RefSeq" id="WP_012389374.1">
    <property type="nucleotide sequence ID" value="NC_010602.1"/>
</dbReference>
<proteinExistence type="inferred from homology"/>
<dbReference type="KEGG" id="lbi:LEPBI_I2424"/>
<keyword evidence="6" id="KW-0378">Hydrolase</keyword>
<dbReference type="PANTHER" id="PTHR42798">
    <property type="entry name" value="LIPOPROTEIN-RELEASING SYSTEM ATP-BINDING PROTEIN LOLD"/>
    <property type="match status" value="1"/>
</dbReference>
<dbReference type="EMBL" id="CP000786">
    <property type="protein sequence ID" value="ABZ98513.1"/>
    <property type="molecule type" value="Genomic_DNA"/>
</dbReference>
<dbReference type="PROSITE" id="PS00211">
    <property type="entry name" value="ABC_TRANSPORTER_1"/>
    <property type="match status" value="1"/>
</dbReference>
<dbReference type="SUPFAM" id="SSF52540">
    <property type="entry name" value="P-loop containing nucleoside triphosphate hydrolases"/>
    <property type="match status" value="1"/>
</dbReference>
<comment type="similarity">
    <text evidence="4">Belongs to the ABC transporter superfamily. Macrolide exporter (TC 3.A.1.122) family.</text>
</comment>
<evidence type="ECO:0000259" key="5">
    <source>
        <dbReference type="PROSITE" id="PS50893"/>
    </source>
</evidence>
<accession>B0SL20</accession>
<keyword evidence="1" id="KW-0813">Transport</keyword>
<reference evidence="6 7" key="1">
    <citation type="journal article" date="2008" name="PLoS ONE">
        <title>Genome sequence of the saprophyte Leptospira biflexa provides insights into the evolution of Leptospira and the pathogenesis of leptospirosis.</title>
        <authorList>
            <person name="Picardeau M."/>
            <person name="Bulach D.M."/>
            <person name="Bouchier C."/>
            <person name="Zuerner R.L."/>
            <person name="Zidane N."/>
            <person name="Wilson P.J."/>
            <person name="Creno S."/>
            <person name="Kuczek E.S."/>
            <person name="Bommezzadri S."/>
            <person name="Davis J.C."/>
            <person name="McGrath A."/>
            <person name="Johnson M.J."/>
            <person name="Boursaux-Eude C."/>
            <person name="Seemann T."/>
            <person name="Rouy Z."/>
            <person name="Coppel R.L."/>
            <person name="Rood J.I."/>
            <person name="Lajus A."/>
            <person name="Davies J.K."/>
            <person name="Medigue C."/>
            <person name="Adler B."/>
        </authorList>
    </citation>
    <scope>NUCLEOTIDE SEQUENCE [LARGE SCALE GENOMIC DNA]</scope>
    <source>
        <strain evidence="7">Patoc 1 / ATCC 23582 / Paris</strain>
    </source>
</reference>
<organism evidence="6 7">
    <name type="scientific">Leptospira biflexa serovar Patoc (strain Patoc 1 / ATCC 23582 / Paris)</name>
    <dbReference type="NCBI Taxonomy" id="456481"/>
    <lineage>
        <taxon>Bacteria</taxon>
        <taxon>Pseudomonadati</taxon>
        <taxon>Spirochaetota</taxon>
        <taxon>Spirochaetia</taxon>
        <taxon>Leptospirales</taxon>
        <taxon>Leptospiraceae</taxon>
        <taxon>Leptospira</taxon>
    </lineage>
</organism>
<keyword evidence="3" id="KW-0067">ATP-binding</keyword>
<keyword evidence="7" id="KW-1185">Reference proteome</keyword>
<evidence type="ECO:0000256" key="1">
    <source>
        <dbReference type="ARBA" id="ARBA00022448"/>
    </source>
</evidence>
<dbReference type="OrthoDB" id="9805538at2"/>
<dbReference type="CDD" id="cd03255">
    <property type="entry name" value="ABC_MJ0796_LolCDE_FtsE"/>
    <property type="match status" value="1"/>
</dbReference>
<dbReference type="Gene3D" id="3.40.50.300">
    <property type="entry name" value="P-loop containing nucleotide triphosphate hydrolases"/>
    <property type="match status" value="1"/>
</dbReference>
<feature type="domain" description="ABC transporter" evidence="5">
    <location>
        <begin position="14"/>
        <end position="233"/>
    </location>
</feature>
<dbReference type="PANTHER" id="PTHR42798:SF2">
    <property type="entry name" value="ABC TRANSPORTER ATP-BINDING PROTEIN MG467-RELATED"/>
    <property type="match status" value="1"/>
</dbReference>
<dbReference type="InterPro" id="IPR017911">
    <property type="entry name" value="MacB-like_ATP-bd"/>
</dbReference>
<evidence type="ECO:0000256" key="2">
    <source>
        <dbReference type="ARBA" id="ARBA00022741"/>
    </source>
</evidence>
<dbReference type="InterPro" id="IPR027417">
    <property type="entry name" value="P-loop_NTPase"/>
</dbReference>
<dbReference type="EC" id="3.6.3.25" evidence="6"/>
<dbReference type="InterPro" id="IPR003439">
    <property type="entry name" value="ABC_transporter-like_ATP-bd"/>
</dbReference>
<name>B0SL20_LEPBP</name>
<evidence type="ECO:0000256" key="4">
    <source>
        <dbReference type="ARBA" id="ARBA00038388"/>
    </source>
</evidence>
<protein>
    <submittedName>
        <fullName evidence="6">ABC-type transport system, ATP binding protein</fullName>
        <ecNumber evidence="6">3.6.3.25</ecNumber>
    </submittedName>
</protein>
<dbReference type="FunFam" id="3.40.50.300:FF:000032">
    <property type="entry name" value="Export ABC transporter ATP-binding protein"/>
    <property type="match status" value="1"/>
</dbReference>
<dbReference type="BioCyc" id="LBIF456481:LEPBI_RS11970-MONOMER"/>
<dbReference type="InterPro" id="IPR003593">
    <property type="entry name" value="AAA+_ATPase"/>
</dbReference>
<dbReference type="Pfam" id="PF00005">
    <property type="entry name" value="ABC_tran"/>
    <property type="match status" value="1"/>
</dbReference>
<dbReference type="HOGENOM" id="CLU_000604_1_22_12"/>
<dbReference type="STRING" id="456481.LEPBI_I2424"/>
<dbReference type="InterPro" id="IPR017871">
    <property type="entry name" value="ABC_transporter-like_CS"/>
</dbReference>
<dbReference type="GO" id="GO:0022857">
    <property type="term" value="F:transmembrane transporter activity"/>
    <property type="evidence" value="ECO:0007669"/>
    <property type="project" value="UniProtKB-ARBA"/>
</dbReference>
<dbReference type="GO" id="GO:0005524">
    <property type="term" value="F:ATP binding"/>
    <property type="evidence" value="ECO:0007669"/>
    <property type="project" value="UniProtKB-KW"/>
</dbReference>
<dbReference type="GO" id="GO:0016887">
    <property type="term" value="F:ATP hydrolysis activity"/>
    <property type="evidence" value="ECO:0007669"/>
    <property type="project" value="InterPro"/>
</dbReference>
<dbReference type="AlphaFoldDB" id="B0SL20"/>
<evidence type="ECO:0000256" key="3">
    <source>
        <dbReference type="ARBA" id="ARBA00022840"/>
    </source>
</evidence>
<dbReference type="GO" id="GO:0098796">
    <property type="term" value="C:membrane protein complex"/>
    <property type="evidence" value="ECO:0007669"/>
    <property type="project" value="UniProtKB-ARBA"/>
</dbReference>
<keyword evidence="2" id="KW-0547">Nucleotide-binding</keyword>
<dbReference type="Proteomes" id="UP000001847">
    <property type="component" value="Chromosome I"/>
</dbReference>
<gene>
    <name evidence="6" type="ordered locus">LEPBI_I2424</name>
</gene>
<dbReference type="PROSITE" id="PS50893">
    <property type="entry name" value="ABC_TRANSPORTER_2"/>
    <property type="match status" value="1"/>
</dbReference>